<accession>A0AAV4BT00</accession>
<dbReference type="Proteomes" id="UP000735302">
    <property type="component" value="Unassembled WGS sequence"/>
</dbReference>
<feature type="compositionally biased region" description="Basic residues" evidence="1">
    <location>
        <begin position="186"/>
        <end position="196"/>
    </location>
</feature>
<evidence type="ECO:0000313" key="3">
    <source>
        <dbReference type="Proteomes" id="UP000735302"/>
    </source>
</evidence>
<feature type="region of interest" description="Disordered" evidence="1">
    <location>
        <begin position="184"/>
        <end position="204"/>
    </location>
</feature>
<keyword evidence="3" id="KW-1185">Reference proteome</keyword>
<dbReference type="AlphaFoldDB" id="A0AAV4BT00"/>
<comment type="caution">
    <text evidence="2">The sequence shown here is derived from an EMBL/GenBank/DDBJ whole genome shotgun (WGS) entry which is preliminary data.</text>
</comment>
<dbReference type="PANTHER" id="PTHR33198">
    <property type="entry name" value="ANK_REP_REGION DOMAIN-CONTAINING PROTEIN-RELATED"/>
    <property type="match status" value="1"/>
</dbReference>
<evidence type="ECO:0000313" key="2">
    <source>
        <dbReference type="EMBL" id="GFO22430.1"/>
    </source>
</evidence>
<dbReference type="EMBL" id="BLXT01005385">
    <property type="protein sequence ID" value="GFO22430.1"/>
    <property type="molecule type" value="Genomic_DNA"/>
</dbReference>
<evidence type="ECO:0000256" key="1">
    <source>
        <dbReference type="SAM" id="MobiDB-lite"/>
    </source>
</evidence>
<organism evidence="2 3">
    <name type="scientific">Plakobranchus ocellatus</name>
    <dbReference type="NCBI Taxonomy" id="259542"/>
    <lineage>
        <taxon>Eukaryota</taxon>
        <taxon>Metazoa</taxon>
        <taxon>Spiralia</taxon>
        <taxon>Lophotrochozoa</taxon>
        <taxon>Mollusca</taxon>
        <taxon>Gastropoda</taxon>
        <taxon>Heterobranchia</taxon>
        <taxon>Euthyneura</taxon>
        <taxon>Panpulmonata</taxon>
        <taxon>Sacoglossa</taxon>
        <taxon>Placobranchoidea</taxon>
        <taxon>Plakobranchidae</taxon>
        <taxon>Plakobranchus</taxon>
    </lineage>
</organism>
<proteinExistence type="predicted"/>
<sequence>MSQKDLIFAASPCLHLEGNIAENWRKWYLEASELDKKPKKQQKAILLHTKGPDTLELINTFTFSEEEGIDDISVIMQKFEEHCKPKGNLIYDRHQFLTKQQQEGESFDQFVTELKRLSADCEFRELKDSLIRDRFVCGIHSAQLKERMLRDSDVTLVKAITLGRAEENAKQQLAEMRETKVEAVKTAKRKDQRSKHKEYIYAEA</sequence>
<gene>
    <name evidence="2" type="ORF">PoB_004893500</name>
</gene>
<protein>
    <submittedName>
        <fullName evidence="2">Polyprotein</fullName>
    </submittedName>
</protein>
<name>A0AAV4BT00_9GAST</name>
<reference evidence="2 3" key="1">
    <citation type="journal article" date="2021" name="Elife">
        <title>Chloroplast acquisition without the gene transfer in kleptoplastic sea slugs, Plakobranchus ocellatus.</title>
        <authorList>
            <person name="Maeda T."/>
            <person name="Takahashi S."/>
            <person name="Yoshida T."/>
            <person name="Shimamura S."/>
            <person name="Takaki Y."/>
            <person name="Nagai Y."/>
            <person name="Toyoda A."/>
            <person name="Suzuki Y."/>
            <person name="Arimoto A."/>
            <person name="Ishii H."/>
            <person name="Satoh N."/>
            <person name="Nishiyama T."/>
            <person name="Hasebe M."/>
            <person name="Maruyama T."/>
            <person name="Minagawa J."/>
            <person name="Obokata J."/>
            <person name="Shigenobu S."/>
        </authorList>
    </citation>
    <scope>NUCLEOTIDE SEQUENCE [LARGE SCALE GENOMIC DNA]</scope>
</reference>